<comment type="caution">
    <text evidence="2">The sequence shown here is derived from an EMBL/GenBank/DDBJ whole genome shotgun (WGS) entry which is preliminary data.</text>
</comment>
<evidence type="ECO:0000313" key="2">
    <source>
        <dbReference type="EMBL" id="PON97005.1"/>
    </source>
</evidence>
<dbReference type="AlphaFoldDB" id="A0A2P5FGT1"/>
<name>A0A2P5FGT1_TREOI</name>
<dbReference type="Proteomes" id="UP000237000">
    <property type="component" value="Unassembled WGS sequence"/>
</dbReference>
<sequence>MATPETVADLNWYADTGATNHVTANLDNLATGVEYNGQERLMVGNGKTLYITHISSNQLMAPSMNKSLKLYNILRVPTIKKSLISISRLTSENNIYVEFHSKFLCC</sequence>
<dbReference type="OrthoDB" id="1937754at2759"/>
<gene>
    <name evidence="2" type="ORF">TorRG33x02_073840</name>
</gene>
<dbReference type="InterPro" id="IPR054722">
    <property type="entry name" value="PolX-like_BBD"/>
</dbReference>
<organism evidence="2 3">
    <name type="scientific">Trema orientale</name>
    <name type="common">Charcoal tree</name>
    <name type="synonym">Celtis orientalis</name>
    <dbReference type="NCBI Taxonomy" id="63057"/>
    <lineage>
        <taxon>Eukaryota</taxon>
        <taxon>Viridiplantae</taxon>
        <taxon>Streptophyta</taxon>
        <taxon>Embryophyta</taxon>
        <taxon>Tracheophyta</taxon>
        <taxon>Spermatophyta</taxon>
        <taxon>Magnoliopsida</taxon>
        <taxon>eudicotyledons</taxon>
        <taxon>Gunneridae</taxon>
        <taxon>Pentapetalae</taxon>
        <taxon>rosids</taxon>
        <taxon>fabids</taxon>
        <taxon>Rosales</taxon>
        <taxon>Cannabaceae</taxon>
        <taxon>Trema</taxon>
    </lineage>
</organism>
<evidence type="ECO:0000313" key="3">
    <source>
        <dbReference type="Proteomes" id="UP000237000"/>
    </source>
</evidence>
<reference evidence="3" key="1">
    <citation type="submission" date="2016-06" db="EMBL/GenBank/DDBJ databases">
        <title>Parallel loss of symbiosis genes in relatives of nitrogen-fixing non-legume Parasponia.</title>
        <authorList>
            <person name="Van Velzen R."/>
            <person name="Holmer R."/>
            <person name="Bu F."/>
            <person name="Rutten L."/>
            <person name="Van Zeijl A."/>
            <person name="Liu W."/>
            <person name="Santuari L."/>
            <person name="Cao Q."/>
            <person name="Sharma T."/>
            <person name="Shen D."/>
            <person name="Roswanjaya Y."/>
            <person name="Wardhani T."/>
            <person name="Kalhor M.S."/>
            <person name="Jansen J."/>
            <person name="Van den Hoogen J."/>
            <person name="Gungor B."/>
            <person name="Hartog M."/>
            <person name="Hontelez J."/>
            <person name="Verver J."/>
            <person name="Yang W.-C."/>
            <person name="Schijlen E."/>
            <person name="Repin R."/>
            <person name="Schilthuizen M."/>
            <person name="Schranz E."/>
            <person name="Heidstra R."/>
            <person name="Miyata K."/>
            <person name="Fedorova E."/>
            <person name="Kohlen W."/>
            <person name="Bisseling T."/>
            <person name="Smit S."/>
            <person name="Geurts R."/>
        </authorList>
    </citation>
    <scope>NUCLEOTIDE SEQUENCE [LARGE SCALE GENOMIC DNA]</scope>
    <source>
        <strain evidence="3">cv. RG33-2</strain>
    </source>
</reference>
<keyword evidence="3" id="KW-1185">Reference proteome</keyword>
<dbReference type="InParanoid" id="A0A2P5FGT1"/>
<evidence type="ECO:0000259" key="1">
    <source>
        <dbReference type="Pfam" id="PF22936"/>
    </source>
</evidence>
<dbReference type="Pfam" id="PF22936">
    <property type="entry name" value="Pol_BBD"/>
    <property type="match status" value="1"/>
</dbReference>
<protein>
    <recommendedName>
        <fullName evidence="1">Retrovirus-related Pol polyprotein from transposon TNT 1-94-like beta-barrel domain-containing protein</fullName>
    </recommendedName>
</protein>
<proteinExistence type="predicted"/>
<accession>A0A2P5FGT1</accession>
<feature type="domain" description="Retrovirus-related Pol polyprotein from transposon TNT 1-94-like beta-barrel" evidence="1">
    <location>
        <begin position="12"/>
        <end position="92"/>
    </location>
</feature>
<dbReference type="EMBL" id="JXTC01000035">
    <property type="protein sequence ID" value="PON97005.1"/>
    <property type="molecule type" value="Genomic_DNA"/>
</dbReference>
<dbReference type="STRING" id="63057.A0A2P5FGT1"/>
<feature type="non-terminal residue" evidence="2">
    <location>
        <position position="106"/>
    </location>
</feature>